<proteinExistence type="predicted"/>
<name>A0A9C7USD5_9RHOD</name>
<dbReference type="SUPFAM" id="SSF53756">
    <property type="entry name" value="UDP-Glycosyltransferase/glycogen phosphorylase"/>
    <property type="match status" value="1"/>
</dbReference>
<evidence type="ECO:0008006" key="3">
    <source>
        <dbReference type="Google" id="ProtNLM"/>
    </source>
</evidence>
<dbReference type="PANTHER" id="PTHR46656">
    <property type="entry name" value="PUTATIVE-RELATED"/>
    <property type="match status" value="1"/>
</dbReference>
<dbReference type="PANTHER" id="PTHR46656:SF3">
    <property type="entry name" value="PUTATIVE-RELATED"/>
    <property type="match status" value="1"/>
</dbReference>
<accession>A0A9C7USD5</accession>
<dbReference type="OrthoDB" id="2193793at2759"/>
<sequence length="477" mass="54846">MKARPRRRRNFSLLTWLFVFRKGFALWLFLAFLYVMNSSFSTELLSYSRKGAALQDPLLRNLSVLWLGPFKAGSGYGQESLNMLLSIADKLPQLKAAYFGDKVYSRTLDAFSKKVLEFFKSLEPTCEELPSYYCEKSDIIDINCPCNKTAKSKLFDIVVIHSVPEGWVRKMLDVGVYKVGRTVFESDAVPRSWIEPVNKFVDELWVPSQFNVHSFQSSGVEKPIIAIPQCVEFPNWNIASLRHSIKYRYGCRKNDFIFLSVFAWNERKGLKYLLEAYGSEFSALDDVCLLLLTRSYTGASKLPELNQTVAKMLKRYRRLDIPRFQLVSQISDEELPKVYAASNSFVLATRGEGWARPIMEAIFYELPVIATNWSGHTEYFGEDTGFPVRVERLENYSGKEAEMKPYVGLHLAVPSISDLRLKMRQVMLDTDTVRSRVLKAKRIIMTRYNPETIGDQILSHFIRIKKSLLSGSIQKDH</sequence>
<dbReference type="Pfam" id="PF13692">
    <property type="entry name" value="Glyco_trans_1_4"/>
    <property type="match status" value="1"/>
</dbReference>
<protein>
    <recommendedName>
        <fullName evidence="3">Glycosyl transferase family 1 domain-containing protein</fullName>
    </recommendedName>
</protein>
<gene>
    <name evidence="1" type="ORF">GpartN1_g5707.t1</name>
</gene>
<reference evidence="1" key="2">
    <citation type="submission" date="2022-01" db="EMBL/GenBank/DDBJ databases">
        <authorList>
            <person name="Hirooka S."/>
            <person name="Miyagishima S.Y."/>
        </authorList>
    </citation>
    <scope>NUCLEOTIDE SEQUENCE</scope>
    <source>
        <strain evidence="1">NBRC 102759</strain>
    </source>
</reference>
<comment type="caution">
    <text evidence="1">The sequence shown here is derived from an EMBL/GenBank/DDBJ whole genome shotgun (WGS) entry which is preliminary data.</text>
</comment>
<evidence type="ECO:0000313" key="1">
    <source>
        <dbReference type="EMBL" id="GJQ13916.1"/>
    </source>
</evidence>
<dbReference type="Proteomes" id="UP001061958">
    <property type="component" value="Unassembled WGS sequence"/>
</dbReference>
<dbReference type="AlphaFoldDB" id="A0A9C7USD5"/>
<evidence type="ECO:0000313" key="2">
    <source>
        <dbReference type="Proteomes" id="UP001061958"/>
    </source>
</evidence>
<organism evidence="1 2">
    <name type="scientific">Galdieria partita</name>
    <dbReference type="NCBI Taxonomy" id="83374"/>
    <lineage>
        <taxon>Eukaryota</taxon>
        <taxon>Rhodophyta</taxon>
        <taxon>Bangiophyceae</taxon>
        <taxon>Galdieriales</taxon>
        <taxon>Galdieriaceae</taxon>
        <taxon>Galdieria</taxon>
    </lineage>
</organism>
<keyword evidence="2" id="KW-1185">Reference proteome</keyword>
<reference evidence="1" key="1">
    <citation type="journal article" date="2022" name="Proc. Natl. Acad. Sci. U.S.A.">
        <title>Life cycle and functional genomics of the unicellular red alga Galdieria for elucidating algal and plant evolution and industrial use.</title>
        <authorList>
            <person name="Hirooka S."/>
            <person name="Itabashi T."/>
            <person name="Ichinose T.M."/>
            <person name="Onuma R."/>
            <person name="Fujiwara T."/>
            <person name="Yamashita S."/>
            <person name="Jong L.W."/>
            <person name="Tomita R."/>
            <person name="Iwane A.H."/>
            <person name="Miyagishima S.Y."/>
        </authorList>
    </citation>
    <scope>NUCLEOTIDE SEQUENCE</scope>
    <source>
        <strain evidence="1">NBRC 102759</strain>
    </source>
</reference>
<dbReference type="EMBL" id="BQMJ01000049">
    <property type="protein sequence ID" value="GJQ13916.1"/>
    <property type="molecule type" value="Genomic_DNA"/>
</dbReference>
<dbReference type="Gene3D" id="3.40.50.2000">
    <property type="entry name" value="Glycogen Phosphorylase B"/>
    <property type="match status" value="1"/>
</dbReference>